<dbReference type="EMBL" id="AZBU02000005">
    <property type="protein sequence ID" value="TKR77439.1"/>
    <property type="molecule type" value="Genomic_DNA"/>
</dbReference>
<accession>A0A4U5N4L2</accession>
<feature type="compositionally biased region" description="Basic and acidic residues" evidence="1">
    <location>
        <begin position="194"/>
        <end position="208"/>
    </location>
</feature>
<name>A0A4U5N4L2_STECR</name>
<dbReference type="AlphaFoldDB" id="A0A4U5N4L2"/>
<reference evidence="2 3" key="2">
    <citation type="journal article" date="2019" name="G3 (Bethesda)">
        <title>Hybrid Assembly of the Genome of the Entomopathogenic Nematode Steinernema carpocapsae Identifies the X-Chromosome.</title>
        <authorList>
            <person name="Serra L."/>
            <person name="Macchietto M."/>
            <person name="Macias-Munoz A."/>
            <person name="McGill C.J."/>
            <person name="Rodriguez I.M."/>
            <person name="Rodriguez B."/>
            <person name="Murad R."/>
            <person name="Mortazavi A."/>
        </authorList>
    </citation>
    <scope>NUCLEOTIDE SEQUENCE [LARGE SCALE GENOMIC DNA]</scope>
    <source>
        <strain evidence="2 3">ALL</strain>
    </source>
</reference>
<feature type="compositionally biased region" description="Low complexity" evidence="1">
    <location>
        <begin position="144"/>
        <end position="153"/>
    </location>
</feature>
<reference evidence="2 3" key="1">
    <citation type="journal article" date="2015" name="Genome Biol.">
        <title>Comparative genomics of Steinernema reveals deeply conserved gene regulatory networks.</title>
        <authorList>
            <person name="Dillman A.R."/>
            <person name="Macchietto M."/>
            <person name="Porter C.F."/>
            <person name="Rogers A."/>
            <person name="Williams B."/>
            <person name="Antoshechkin I."/>
            <person name="Lee M.M."/>
            <person name="Goodwin Z."/>
            <person name="Lu X."/>
            <person name="Lewis E.E."/>
            <person name="Goodrich-Blair H."/>
            <person name="Stock S.P."/>
            <person name="Adams B.J."/>
            <person name="Sternberg P.W."/>
            <person name="Mortazavi A."/>
        </authorList>
    </citation>
    <scope>NUCLEOTIDE SEQUENCE [LARGE SCALE GENOMIC DNA]</scope>
    <source>
        <strain evidence="2 3">ALL</strain>
    </source>
</reference>
<feature type="compositionally biased region" description="Polar residues" evidence="1">
    <location>
        <begin position="311"/>
        <end position="320"/>
    </location>
</feature>
<comment type="caution">
    <text evidence="2">The sequence shown here is derived from an EMBL/GenBank/DDBJ whole genome shotgun (WGS) entry which is preliminary data.</text>
</comment>
<feature type="compositionally biased region" description="Basic residues" evidence="1">
    <location>
        <begin position="21"/>
        <end position="42"/>
    </location>
</feature>
<keyword evidence="3" id="KW-1185">Reference proteome</keyword>
<dbReference type="Proteomes" id="UP000298663">
    <property type="component" value="Unassembled WGS sequence"/>
</dbReference>
<feature type="region of interest" description="Disordered" evidence="1">
    <location>
        <begin position="310"/>
        <end position="344"/>
    </location>
</feature>
<evidence type="ECO:0000313" key="2">
    <source>
        <dbReference type="EMBL" id="TKR77439.1"/>
    </source>
</evidence>
<evidence type="ECO:0000256" key="1">
    <source>
        <dbReference type="SAM" id="MobiDB-lite"/>
    </source>
</evidence>
<feature type="compositionally biased region" description="Basic and acidic residues" evidence="1">
    <location>
        <begin position="59"/>
        <end position="82"/>
    </location>
</feature>
<feature type="region of interest" description="Disordered" evidence="1">
    <location>
        <begin position="1"/>
        <end position="229"/>
    </location>
</feature>
<gene>
    <name evidence="2" type="ORF">L596_018413</name>
</gene>
<proteinExistence type="predicted"/>
<evidence type="ECO:0000313" key="3">
    <source>
        <dbReference type="Proteomes" id="UP000298663"/>
    </source>
</evidence>
<protein>
    <submittedName>
        <fullName evidence="2">Uncharacterized protein</fullName>
    </submittedName>
</protein>
<organism evidence="2 3">
    <name type="scientific">Steinernema carpocapsae</name>
    <name type="common">Entomopathogenic nematode</name>
    <dbReference type="NCBI Taxonomy" id="34508"/>
    <lineage>
        <taxon>Eukaryota</taxon>
        <taxon>Metazoa</taxon>
        <taxon>Ecdysozoa</taxon>
        <taxon>Nematoda</taxon>
        <taxon>Chromadorea</taxon>
        <taxon>Rhabditida</taxon>
        <taxon>Tylenchina</taxon>
        <taxon>Panagrolaimomorpha</taxon>
        <taxon>Strongyloidoidea</taxon>
        <taxon>Steinernematidae</taxon>
        <taxon>Steinernema</taxon>
    </lineage>
</organism>
<sequence length="344" mass="37259">MSAKSAAPKIDGGTTVATPKATKHAKADAKRKKAAKRLKKAATKVGEQKHAKSAKKKSAKTDKKKLANGAEKKPSATKPGDKKPKKGGGCCGCSKKKKIAPPPPKPSIISQPKPTHVGVQNRPLRPSSAALPRASRTPPPPLVSPAVVATPAPKRSGSTHSSENRKKAKKPMDGAAKGDGTKPLKKTRSNAGSKKNDVVIDKIKRDPQPDDLIPEPTQMSREDACDKRKKVNHGAQSDYCRIPRKFEEFAAREYNWNDLRVREWSWGYSEDLANASWTTRMQAGVIPTLCYRGGVAGPVIYQEQKPWNPYAKQQSNSTAVMASCRSKGRPSRSPKPQGARKGSW</sequence>